<evidence type="ECO:0000313" key="1">
    <source>
        <dbReference type="EMBL" id="MCV9929522.1"/>
    </source>
</evidence>
<gene>
    <name evidence="1" type="ORF">OIU83_17810</name>
</gene>
<protein>
    <submittedName>
        <fullName evidence="1">Uncharacterized protein</fullName>
    </submittedName>
</protein>
<evidence type="ECO:0000313" key="2">
    <source>
        <dbReference type="Proteomes" id="UP001151079"/>
    </source>
</evidence>
<accession>A0A9X2ZIY1</accession>
<dbReference type="EMBL" id="JAOZEW010000020">
    <property type="protein sequence ID" value="MCV9929522.1"/>
    <property type="molecule type" value="Genomic_DNA"/>
</dbReference>
<organism evidence="1 2">
    <name type="scientific">Flavobacterium shii</name>
    <dbReference type="NCBI Taxonomy" id="2987687"/>
    <lineage>
        <taxon>Bacteria</taxon>
        <taxon>Pseudomonadati</taxon>
        <taxon>Bacteroidota</taxon>
        <taxon>Flavobacteriia</taxon>
        <taxon>Flavobacteriales</taxon>
        <taxon>Flavobacteriaceae</taxon>
        <taxon>Flavobacterium</taxon>
    </lineage>
</organism>
<dbReference type="AlphaFoldDB" id="A0A9X2ZIY1"/>
<dbReference type="Proteomes" id="UP001151079">
    <property type="component" value="Unassembled WGS sequence"/>
</dbReference>
<keyword evidence="2" id="KW-1185">Reference proteome</keyword>
<reference evidence="1" key="1">
    <citation type="submission" date="2022-10" db="EMBL/GenBank/DDBJ databases">
        <title>Two novel species of Flavobacterium.</title>
        <authorList>
            <person name="Liu Q."/>
            <person name="Xin Y.-H."/>
        </authorList>
    </citation>
    <scope>NUCLEOTIDE SEQUENCE</scope>
    <source>
        <strain evidence="1">LS1R49</strain>
    </source>
</reference>
<comment type="caution">
    <text evidence="1">The sequence shown here is derived from an EMBL/GenBank/DDBJ whole genome shotgun (WGS) entry which is preliminary data.</text>
</comment>
<sequence>MSDVDELFTRVIKRQIKGNQFNQVITGTAVDINETTCTVKREGSPDLTDVRLDAIDDTIENQFTVFPKEGSFVIVGIVDGLKTEAVILRCSEVEHIKIKCGGVSLIETFSKFIDEINKAIINTPAGAGTVSPATVVKLKAVENDFKKIFK</sequence>
<dbReference type="RefSeq" id="WP_264207608.1">
    <property type="nucleotide sequence ID" value="NZ_JAOZEW010000020.1"/>
</dbReference>
<proteinExistence type="predicted"/>
<name>A0A9X2ZIY1_9FLAO</name>